<dbReference type="Proteomes" id="UP000427373">
    <property type="component" value="Chromosome"/>
</dbReference>
<dbReference type="SUPFAM" id="SSF55257">
    <property type="entry name" value="RBP11-like subunits of RNA polymerase"/>
    <property type="match status" value="1"/>
</dbReference>
<evidence type="ECO:0000256" key="3">
    <source>
        <dbReference type="ARBA" id="ARBA00022695"/>
    </source>
</evidence>
<keyword evidence="2 6" id="KW-0808">Transferase</keyword>
<keyword evidence="6" id="KW-0963">Cytoplasm</keyword>
<protein>
    <recommendedName>
        <fullName evidence="6">DNA-directed RNA polymerase subunit Rpo11</fullName>
        <ecNumber evidence="6">2.7.7.6</ecNumber>
    </recommendedName>
    <alternativeName>
        <fullName evidence="6">DNA-directed RNA polymerase subunit L</fullName>
    </alternativeName>
</protein>
<dbReference type="EC" id="2.7.7.6" evidence="6"/>
<gene>
    <name evidence="6" type="primary">rpo11</name>
    <name evidence="6" type="synonym">rpoL</name>
    <name evidence="9" type="ORF">D1869_12435</name>
    <name evidence="8" type="ORF">HNQ62_001782</name>
</gene>
<evidence type="ECO:0000313" key="10">
    <source>
        <dbReference type="Proteomes" id="UP000427373"/>
    </source>
</evidence>
<comment type="subunit">
    <text evidence="6">Part of the RNA polymerase complex.</text>
</comment>
<dbReference type="GO" id="GO:0003677">
    <property type="term" value="F:DNA binding"/>
    <property type="evidence" value="ECO:0007669"/>
    <property type="project" value="InterPro"/>
</dbReference>
<dbReference type="PANTHER" id="PTHR13946">
    <property type="entry name" value="DNA-DIRECTED RNA POLYMERASE I,II,III"/>
    <property type="match status" value="1"/>
</dbReference>
<evidence type="ECO:0000313" key="9">
    <source>
        <dbReference type="EMBL" id="QGR17891.1"/>
    </source>
</evidence>
<comment type="similarity">
    <text evidence="5 6">Belongs to the archaeal Rpo11/eukaryotic RPB11/RPC19 RNA polymerase subunit family.</text>
</comment>
<evidence type="ECO:0000256" key="1">
    <source>
        <dbReference type="ARBA" id="ARBA00022478"/>
    </source>
</evidence>
<keyword evidence="1 6" id="KW-0240">DNA-directed RNA polymerase</keyword>
<dbReference type="AlphaFoldDB" id="A0A650CJ59"/>
<dbReference type="GeneID" id="95644433"/>
<dbReference type="EMBL" id="CP045484">
    <property type="protein sequence ID" value="QGR17891.1"/>
    <property type="molecule type" value="Genomic_DNA"/>
</dbReference>
<proteinExistence type="inferred from homology"/>
<accession>A0A650CJ59</accession>
<dbReference type="GO" id="GO:0003899">
    <property type="term" value="F:DNA-directed RNA polymerase activity"/>
    <property type="evidence" value="ECO:0007669"/>
    <property type="project" value="UniProtKB-UniRule"/>
</dbReference>
<keyword evidence="4 6" id="KW-0804">Transcription</keyword>
<dbReference type="PANTHER" id="PTHR13946:SF28">
    <property type="entry name" value="DNA-DIRECTED RNA POLYMERASES I AND III SUBUNIT RPAC2"/>
    <property type="match status" value="1"/>
</dbReference>
<dbReference type="InterPro" id="IPR008193">
    <property type="entry name" value="RNA_pol_Rpb11_13-16kDa_CS"/>
</dbReference>
<dbReference type="Pfam" id="PF13656">
    <property type="entry name" value="RNA_pol_L_2"/>
    <property type="match status" value="1"/>
</dbReference>
<organism evidence="9 10">
    <name type="scientific">Sulfurisphaera ohwakuensis</name>
    <dbReference type="NCBI Taxonomy" id="69656"/>
    <lineage>
        <taxon>Archaea</taxon>
        <taxon>Thermoproteota</taxon>
        <taxon>Thermoprotei</taxon>
        <taxon>Sulfolobales</taxon>
        <taxon>Sulfolobaceae</taxon>
        <taxon>Sulfurisphaera</taxon>
    </lineage>
</organism>
<dbReference type="GO" id="GO:0006351">
    <property type="term" value="P:DNA-templated transcription"/>
    <property type="evidence" value="ECO:0007669"/>
    <property type="project" value="UniProtKB-UniRule"/>
</dbReference>
<dbReference type="GO" id="GO:0000428">
    <property type="term" value="C:DNA-directed RNA polymerase complex"/>
    <property type="evidence" value="ECO:0007669"/>
    <property type="project" value="UniProtKB-KW"/>
</dbReference>
<dbReference type="RefSeq" id="WP_156015359.1">
    <property type="nucleotide sequence ID" value="NZ_AP031374.1"/>
</dbReference>
<dbReference type="GO" id="GO:0046983">
    <property type="term" value="F:protein dimerization activity"/>
    <property type="evidence" value="ECO:0007669"/>
    <property type="project" value="InterPro"/>
</dbReference>
<dbReference type="Proteomes" id="UP000582213">
    <property type="component" value="Unassembled WGS sequence"/>
</dbReference>
<dbReference type="InterPro" id="IPR036603">
    <property type="entry name" value="RBP11-like"/>
</dbReference>
<reference evidence="8 11" key="2">
    <citation type="submission" date="2020-08" db="EMBL/GenBank/DDBJ databases">
        <title>Genomic Encyclopedia of Type Strains, Phase IV (KMG-IV): sequencing the most valuable type-strain genomes for metagenomic binning, comparative biology and taxonomic classification.</title>
        <authorList>
            <person name="Goeker M."/>
        </authorList>
    </citation>
    <scope>NUCLEOTIDE SEQUENCE [LARGE SCALE GENOMIC DNA]</scope>
    <source>
        <strain evidence="8 11">DSM 12421</strain>
    </source>
</reference>
<evidence type="ECO:0000256" key="2">
    <source>
        <dbReference type="ARBA" id="ARBA00022679"/>
    </source>
</evidence>
<dbReference type="OrthoDB" id="24205at2157"/>
<dbReference type="HAMAP" id="MF_00261">
    <property type="entry name" value="RNApol_arch_Rpo11"/>
    <property type="match status" value="1"/>
</dbReference>
<dbReference type="KEGG" id="soh:D1869_12435"/>
<evidence type="ECO:0000313" key="11">
    <source>
        <dbReference type="Proteomes" id="UP000582213"/>
    </source>
</evidence>
<dbReference type="InterPro" id="IPR009025">
    <property type="entry name" value="RBP11-like_dimer"/>
</dbReference>
<dbReference type="NCBIfam" id="NF002233">
    <property type="entry name" value="PRK01146.1-1"/>
    <property type="match status" value="1"/>
</dbReference>
<feature type="domain" description="DNA-directed RNA polymerase RBP11-like dimerisation" evidence="7">
    <location>
        <begin position="13"/>
        <end position="85"/>
    </location>
</feature>
<dbReference type="InterPro" id="IPR022905">
    <property type="entry name" value="Rpo11-like"/>
</dbReference>
<comment type="function">
    <text evidence="6">DNA-dependent RNA polymerase (RNAP) catalyzes the transcription of DNA into RNA using the four ribonucleoside triphosphates as substrates.</text>
</comment>
<dbReference type="PROSITE" id="PS01154">
    <property type="entry name" value="RNA_POL_L_13KD"/>
    <property type="match status" value="1"/>
</dbReference>
<evidence type="ECO:0000256" key="5">
    <source>
        <dbReference type="ARBA" id="ARBA00025751"/>
    </source>
</evidence>
<name>A0A650CJ59_SULOH</name>
<keyword evidence="3 6" id="KW-0548">Nucleotidyltransferase</keyword>
<evidence type="ECO:0000256" key="6">
    <source>
        <dbReference type="HAMAP-Rule" id="MF_00261"/>
    </source>
</evidence>
<dbReference type="Gene3D" id="3.30.1360.10">
    <property type="entry name" value="RNA polymerase, RBP11-like subunit"/>
    <property type="match status" value="1"/>
</dbReference>
<sequence>MEIKILRSGENYLELQIDGEEHTIGNLLKGYLLKVPGVKFASYSKPHPLIDSIILKIMTDGSISPKEALVKAIDLAEEDTNKFIEEVKSIEKR</sequence>
<evidence type="ECO:0000259" key="7">
    <source>
        <dbReference type="Pfam" id="PF13656"/>
    </source>
</evidence>
<reference evidence="9 10" key="1">
    <citation type="submission" date="2019-10" db="EMBL/GenBank/DDBJ databases">
        <title>Genome Sequences from Six Type Strain Members of the Archaeal Family Sulfolobaceae: Acidianus ambivalens, Acidianus infernus, Metallosphaera prunae, Stygiolobus azoricus, Sulfolobus metallicus, and Sulfurisphaera ohwakuensis.</title>
        <authorList>
            <person name="Counts J.A."/>
            <person name="Kelly R.M."/>
        </authorList>
    </citation>
    <scope>NUCLEOTIDE SEQUENCE [LARGE SCALE GENOMIC DNA]</scope>
    <source>
        <strain evidence="9 10">TA-1</strain>
    </source>
</reference>
<evidence type="ECO:0000256" key="4">
    <source>
        <dbReference type="ARBA" id="ARBA00023163"/>
    </source>
</evidence>
<dbReference type="GO" id="GO:0005737">
    <property type="term" value="C:cytoplasm"/>
    <property type="evidence" value="ECO:0007669"/>
    <property type="project" value="UniProtKB-SubCell"/>
</dbReference>
<comment type="subcellular location">
    <subcellularLocation>
        <location evidence="6">Cytoplasm</location>
    </subcellularLocation>
</comment>
<comment type="catalytic activity">
    <reaction evidence="6">
        <text>RNA(n) + a ribonucleoside 5'-triphosphate = RNA(n+1) + diphosphate</text>
        <dbReference type="Rhea" id="RHEA:21248"/>
        <dbReference type="Rhea" id="RHEA-COMP:14527"/>
        <dbReference type="Rhea" id="RHEA-COMP:17342"/>
        <dbReference type="ChEBI" id="CHEBI:33019"/>
        <dbReference type="ChEBI" id="CHEBI:61557"/>
        <dbReference type="ChEBI" id="CHEBI:140395"/>
        <dbReference type="EC" id="2.7.7.6"/>
    </reaction>
</comment>
<evidence type="ECO:0000313" key="8">
    <source>
        <dbReference type="EMBL" id="MBB5254011.1"/>
    </source>
</evidence>
<keyword evidence="10" id="KW-1185">Reference proteome</keyword>
<dbReference type="CDD" id="cd06927">
    <property type="entry name" value="RNAP_L"/>
    <property type="match status" value="1"/>
</dbReference>
<dbReference type="EMBL" id="JACHFY010000009">
    <property type="protein sequence ID" value="MBB5254011.1"/>
    <property type="molecule type" value="Genomic_DNA"/>
</dbReference>